<evidence type="ECO:0000256" key="4">
    <source>
        <dbReference type="ARBA" id="ARBA00012173"/>
    </source>
</evidence>
<comment type="similarity">
    <text evidence="3 12">Belongs to the FAD-dependent oxidoreductase 2 family. NadB subfamily.</text>
</comment>
<dbReference type="EMBL" id="JAFBFH010000047">
    <property type="protein sequence ID" value="MBM7717424.1"/>
    <property type="molecule type" value="Genomic_DNA"/>
</dbReference>
<dbReference type="NCBIfam" id="NF005978">
    <property type="entry name" value="PRK08071.1"/>
    <property type="match status" value="1"/>
</dbReference>
<protein>
    <recommendedName>
        <fullName evidence="5 11">L-aspartate oxidase</fullName>
        <ecNumber evidence="4 11">1.4.3.16</ecNumber>
    </recommendedName>
</protein>
<reference evidence="15 16" key="1">
    <citation type="submission" date="2021-01" db="EMBL/GenBank/DDBJ databases">
        <title>Genomic Encyclopedia of Type Strains, Phase IV (KMG-IV): sequencing the most valuable type-strain genomes for metagenomic binning, comparative biology and taxonomic classification.</title>
        <authorList>
            <person name="Goeker M."/>
        </authorList>
    </citation>
    <scope>NUCLEOTIDE SEQUENCE [LARGE SCALE GENOMIC DNA]</scope>
    <source>
        <strain evidence="15 16">DSM 105453</strain>
    </source>
</reference>
<dbReference type="Pfam" id="PF00890">
    <property type="entry name" value="FAD_binding_2"/>
    <property type="match status" value="1"/>
</dbReference>
<sequence length="525" mass="56876">MKKASVLIIGSGIAALKLAKEIRSGINVIIITKSSLKDGNSNLAQGGIAAAVGPTDHPSTHGADTMKAGGFHNNPDVVRTITKEAPKLICGLVNEGCPFDRDEQGEIVLGMEGAHTKKRIVHGGGDATGATLMEHFVANLPDNVTVFENMFAYELIIDSAIGKCTGAKAKDVNGKVVCFFAKHVVVATGGCGQLYTHTSNAHSVTGDGIALAYRAGAELTDMEFIQFHPTLLYIDGQTRGLISEAVRGEGGRLVDDTGRPIMNGVHPLGDLAPRHIVAQTIYHHLRESNPVFLDVSYVGSFSKRFPTVASLCEKNGVNWHDGIPVAPGSHFLMGGIKTDLIGRTNVSGLYAIGEAASTGFHGANRLASNSLLEGLFMGKSLAEWVQANPFKEEAFLDAKPKKKFVRPPEGLPKKQDIQRSMMDHVGIARTERGLQKHIYWLENARIRQWLAASLDDLKTEEIERVFMGITAWLVADSALKRTESRGGHFRLDFPCENNHVWTGKRIIQCRKRMGQNEQTEASVAT</sequence>
<evidence type="ECO:0000259" key="14">
    <source>
        <dbReference type="Pfam" id="PF02910"/>
    </source>
</evidence>
<evidence type="ECO:0000313" key="15">
    <source>
        <dbReference type="EMBL" id="MBM7717424.1"/>
    </source>
</evidence>
<gene>
    <name evidence="15" type="ORF">JOC94_004452</name>
</gene>
<keyword evidence="16" id="KW-1185">Reference proteome</keyword>
<comment type="catalytic activity">
    <reaction evidence="10">
        <text>L-aspartate + O2 = iminosuccinate + H2O2</text>
        <dbReference type="Rhea" id="RHEA:25876"/>
        <dbReference type="ChEBI" id="CHEBI:15379"/>
        <dbReference type="ChEBI" id="CHEBI:16240"/>
        <dbReference type="ChEBI" id="CHEBI:29991"/>
        <dbReference type="ChEBI" id="CHEBI:77875"/>
        <dbReference type="EC" id="1.4.3.16"/>
    </reaction>
    <physiologicalReaction direction="left-to-right" evidence="10">
        <dbReference type="Rhea" id="RHEA:25877"/>
    </physiologicalReaction>
</comment>
<dbReference type="PANTHER" id="PTHR42716">
    <property type="entry name" value="L-ASPARTATE OXIDASE"/>
    <property type="match status" value="1"/>
</dbReference>
<accession>A0ABS2RDZ4</accession>
<comment type="pathway">
    <text evidence="2 12">Cofactor biosynthesis; NAD(+) biosynthesis; iminoaspartate from L-aspartate (oxidase route): step 1/1.</text>
</comment>
<comment type="caution">
    <text evidence="15">The sequence shown here is derived from an EMBL/GenBank/DDBJ whole genome shotgun (WGS) entry which is preliminary data.</text>
</comment>
<feature type="domain" description="FAD-dependent oxidoreductase 2 FAD-binding" evidence="13">
    <location>
        <begin position="6"/>
        <end position="371"/>
    </location>
</feature>
<evidence type="ECO:0000259" key="13">
    <source>
        <dbReference type="Pfam" id="PF00890"/>
    </source>
</evidence>
<evidence type="ECO:0000256" key="10">
    <source>
        <dbReference type="ARBA" id="ARBA00048305"/>
    </source>
</evidence>
<proteinExistence type="inferred from homology"/>
<dbReference type="Gene3D" id="3.50.50.60">
    <property type="entry name" value="FAD/NAD(P)-binding domain"/>
    <property type="match status" value="1"/>
</dbReference>
<dbReference type="RefSeq" id="WP_077113208.1">
    <property type="nucleotide sequence ID" value="NZ_JAFBFH010000047.1"/>
</dbReference>
<dbReference type="Gene3D" id="1.20.58.100">
    <property type="entry name" value="Fumarate reductase/succinate dehydrogenase flavoprotein-like, C-terminal domain"/>
    <property type="match status" value="1"/>
</dbReference>
<dbReference type="Gene3D" id="3.90.700.10">
    <property type="entry name" value="Succinate dehydrogenase/fumarate reductase flavoprotein, catalytic domain"/>
    <property type="match status" value="1"/>
</dbReference>
<dbReference type="SUPFAM" id="SSF46977">
    <property type="entry name" value="Succinate dehydrogenase/fumarate reductase flavoprotein C-terminal domain"/>
    <property type="match status" value="1"/>
</dbReference>
<dbReference type="InterPro" id="IPR015939">
    <property type="entry name" value="Fum_Rdtase/Succ_DH_flav-like_C"/>
</dbReference>
<dbReference type="NCBIfam" id="TIGR00551">
    <property type="entry name" value="nadB"/>
    <property type="match status" value="1"/>
</dbReference>
<evidence type="ECO:0000256" key="3">
    <source>
        <dbReference type="ARBA" id="ARBA00008562"/>
    </source>
</evidence>
<keyword evidence="9 12" id="KW-0560">Oxidoreductase</keyword>
<dbReference type="InterPro" id="IPR003953">
    <property type="entry name" value="FAD-dep_OxRdtase_2_FAD-bd"/>
</dbReference>
<dbReference type="InterPro" id="IPR005288">
    <property type="entry name" value="NadB"/>
</dbReference>
<keyword evidence="7 12" id="KW-0662">Pyridine nucleotide biosynthesis</keyword>
<dbReference type="SUPFAM" id="SSF51905">
    <property type="entry name" value="FAD/NAD(P)-binding domain"/>
    <property type="match status" value="1"/>
</dbReference>
<evidence type="ECO:0000256" key="2">
    <source>
        <dbReference type="ARBA" id="ARBA00004950"/>
    </source>
</evidence>
<comment type="function">
    <text evidence="12">Catalyzes the oxidation of L-aspartate to iminoaspartate.</text>
</comment>
<dbReference type="InterPro" id="IPR036188">
    <property type="entry name" value="FAD/NAD-bd_sf"/>
</dbReference>
<dbReference type="InterPro" id="IPR027477">
    <property type="entry name" value="Succ_DH/fumarate_Rdtase_cat_sf"/>
</dbReference>
<evidence type="ECO:0000256" key="7">
    <source>
        <dbReference type="ARBA" id="ARBA00022642"/>
    </source>
</evidence>
<dbReference type="SUPFAM" id="SSF56425">
    <property type="entry name" value="Succinate dehydrogenase/fumarate reductase flavoprotein, catalytic domain"/>
    <property type="match status" value="1"/>
</dbReference>
<keyword evidence="8 12" id="KW-0274">FAD</keyword>
<feature type="domain" description="Fumarate reductase/succinate dehydrogenase flavoprotein-like C-terminal" evidence="14">
    <location>
        <begin position="415"/>
        <end position="512"/>
    </location>
</feature>
<dbReference type="PANTHER" id="PTHR42716:SF2">
    <property type="entry name" value="L-ASPARTATE OXIDASE, CHLOROPLASTIC"/>
    <property type="match status" value="1"/>
</dbReference>
<evidence type="ECO:0000256" key="8">
    <source>
        <dbReference type="ARBA" id="ARBA00022827"/>
    </source>
</evidence>
<evidence type="ECO:0000256" key="12">
    <source>
        <dbReference type="RuleBase" id="RU362049"/>
    </source>
</evidence>
<keyword evidence="6 12" id="KW-0285">Flavoprotein</keyword>
<evidence type="ECO:0000256" key="5">
    <source>
        <dbReference type="ARBA" id="ARBA00021901"/>
    </source>
</evidence>
<dbReference type="EC" id="1.4.3.16" evidence="4 11"/>
<evidence type="ECO:0000313" key="16">
    <source>
        <dbReference type="Proteomes" id="UP000823485"/>
    </source>
</evidence>
<evidence type="ECO:0000256" key="6">
    <source>
        <dbReference type="ARBA" id="ARBA00022630"/>
    </source>
</evidence>
<comment type="subcellular location">
    <subcellularLocation>
        <location evidence="12">Cytoplasm</location>
    </subcellularLocation>
</comment>
<evidence type="ECO:0000256" key="9">
    <source>
        <dbReference type="ARBA" id="ARBA00023002"/>
    </source>
</evidence>
<name>A0ABS2RDZ4_9BACI</name>
<dbReference type="InterPro" id="IPR037099">
    <property type="entry name" value="Fum_R/Succ_DH_flav-like_C_sf"/>
</dbReference>
<dbReference type="Pfam" id="PF02910">
    <property type="entry name" value="Succ_DH_flav_C"/>
    <property type="match status" value="1"/>
</dbReference>
<dbReference type="GO" id="GO:0008734">
    <property type="term" value="F:L-aspartate oxidase activity"/>
    <property type="evidence" value="ECO:0007669"/>
    <property type="project" value="UniProtKB-EC"/>
</dbReference>
<comment type="cofactor">
    <cofactor evidence="1 12">
        <name>FAD</name>
        <dbReference type="ChEBI" id="CHEBI:57692"/>
    </cofactor>
</comment>
<evidence type="ECO:0000256" key="11">
    <source>
        <dbReference type="NCBIfam" id="TIGR00551"/>
    </source>
</evidence>
<evidence type="ECO:0000256" key="1">
    <source>
        <dbReference type="ARBA" id="ARBA00001974"/>
    </source>
</evidence>
<organism evidence="15 16">
    <name type="scientific">Siminovitchia thermophila</name>
    <dbReference type="NCBI Taxonomy" id="1245522"/>
    <lineage>
        <taxon>Bacteria</taxon>
        <taxon>Bacillati</taxon>
        <taxon>Bacillota</taxon>
        <taxon>Bacilli</taxon>
        <taxon>Bacillales</taxon>
        <taxon>Bacillaceae</taxon>
        <taxon>Siminovitchia</taxon>
    </lineage>
</organism>
<dbReference type="Proteomes" id="UP000823485">
    <property type="component" value="Unassembled WGS sequence"/>
</dbReference>